<proteinExistence type="predicted"/>
<comment type="caution">
    <text evidence="1">The sequence shown here is derived from an EMBL/GenBank/DDBJ whole genome shotgun (WGS) entry which is preliminary data.</text>
</comment>
<accession>A0A087B9B7</accession>
<name>A0A087B9B7_9BIFI</name>
<evidence type="ECO:0000313" key="1">
    <source>
        <dbReference type="EMBL" id="KFI67617.1"/>
    </source>
</evidence>
<dbReference type="Proteomes" id="UP000029052">
    <property type="component" value="Unassembled WGS sequence"/>
</dbReference>
<keyword evidence="1" id="KW-0548">Nucleotidyltransferase</keyword>
<keyword evidence="2" id="KW-1185">Reference proteome</keyword>
<dbReference type="GO" id="GO:0008882">
    <property type="term" value="F:[glutamate-ammonia-ligase] adenylyltransferase activity"/>
    <property type="evidence" value="ECO:0007669"/>
    <property type="project" value="UniProtKB-EC"/>
</dbReference>
<feature type="non-terminal residue" evidence="1">
    <location>
        <position position="131"/>
    </location>
</feature>
<keyword evidence="1" id="KW-0436">Ligase</keyword>
<dbReference type="STRING" id="1692.BMAGN_0824"/>
<dbReference type="EMBL" id="JGZB01000010">
    <property type="protein sequence ID" value="KFI67617.1"/>
    <property type="molecule type" value="Genomic_DNA"/>
</dbReference>
<reference evidence="1 2" key="1">
    <citation type="submission" date="2014-03" db="EMBL/GenBank/DDBJ databases">
        <title>Genomics of Bifidobacteria.</title>
        <authorList>
            <person name="Ventura M."/>
            <person name="Milani C."/>
            <person name="Lugli G.A."/>
        </authorList>
    </citation>
    <scope>NUCLEOTIDE SEQUENCE [LARGE SCALE GENOMIC DNA]</scope>
    <source>
        <strain evidence="1 2">LMG 11591</strain>
    </source>
</reference>
<protein>
    <submittedName>
        <fullName evidence="1">Glutamate-ammonia-ligase adenylyltransferase</fullName>
        <ecNumber evidence="1">2.7.7.42</ecNumber>
    </submittedName>
</protein>
<sequence>MQQTQGYALSVRDAIRAGLRDTAGARKVCDELAEAGVDADRVRLLVSSLAHAADPDTALRNYVFIGRDLAMQGVALRDLVPGEEAMARLVAVLGSSDALGKLMRFRPRLVAAAATDPDGYAAMDRAARIAA</sequence>
<dbReference type="eggNOG" id="COG1391">
    <property type="taxonomic scope" value="Bacteria"/>
</dbReference>
<dbReference type="EC" id="2.7.7.42" evidence="1"/>
<organism evidence="1 2">
    <name type="scientific">Bifidobacterium magnum</name>
    <dbReference type="NCBI Taxonomy" id="1692"/>
    <lineage>
        <taxon>Bacteria</taxon>
        <taxon>Bacillati</taxon>
        <taxon>Actinomycetota</taxon>
        <taxon>Actinomycetes</taxon>
        <taxon>Bifidobacteriales</taxon>
        <taxon>Bifidobacteriaceae</taxon>
        <taxon>Bifidobacterium</taxon>
    </lineage>
</organism>
<evidence type="ECO:0000313" key="2">
    <source>
        <dbReference type="Proteomes" id="UP000029052"/>
    </source>
</evidence>
<keyword evidence="1" id="KW-0808">Transferase</keyword>
<dbReference type="AlphaFoldDB" id="A0A087B9B7"/>
<gene>
    <name evidence="1" type="ORF">BMAGN_0824</name>
</gene>
<dbReference type="GO" id="GO:0016874">
    <property type="term" value="F:ligase activity"/>
    <property type="evidence" value="ECO:0007669"/>
    <property type="project" value="UniProtKB-KW"/>
</dbReference>